<feature type="transmembrane region" description="Helical" evidence="1">
    <location>
        <begin position="28"/>
        <end position="47"/>
    </location>
</feature>
<dbReference type="AlphaFoldDB" id="A0A6J6LP79"/>
<proteinExistence type="predicted"/>
<feature type="transmembrane region" description="Helical" evidence="1">
    <location>
        <begin position="85"/>
        <end position="104"/>
    </location>
</feature>
<keyword evidence="1" id="KW-0812">Transmembrane</keyword>
<dbReference type="EMBL" id="CAEZWR010000059">
    <property type="protein sequence ID" value="CAB4662599.1"/>
    <property type="molecule type" value="Genomic_DNA"/>
</dbReference>
<dbReference type="InterPro" id="IPR021385">
    <property type="entry name" value="DUF3017"/>
</dbReference>
<name>A0A6J6LP79_9ZZZZ</name>
<protein>
    <submittedName>
        <fullName evidence="3">Unannotated protein</fullName>
    </submittedName>
</protein>
<dbReference type="EMBL" id="CAEZVB010000046">
    <property type="protein sequence ID" value="CAB4623488.1"/>
    <property type="molecule type" value="Genomic_DNA"/>
</dbReference>
<sequence length="108" mass="12101">MSTQSEEPMASVHSLKAHRKRGFSMAQWPITIVLIGVALSLVVVEFWSFRKGSIMLSAFVTLAFFLRWLLPDNEAGWLVVRSKRVDVIVLAVLAIGLTLMSFWVPNPS</sequence>
<dbReference type="Pfam" id="PF11222">
    <property type="entry name" value="DUF3017"/>
    <property type="match status" value="1"/>
</dbReference>
<evidence type="ECO:0000313" key="4">
    <source>
        <dbReference type="EMBL" id="CAB4905732.1"/>
    </source>
</evidence>
<accession>A0A6J6LP79</accession>
<evidence type="ECO:0000256" key="1">
    <source>
        <dbReference type="SAM" id="Phobius"/>
    </source>
</evidence>
<evidence type="ECO:0000313" key="3">
    <source>
        <dbReference type="EMBL" id="CAB4662599.1"/>
    </source>
</evidence>
<organism evidence="3">
    <name type="scientific">freshwater metagenome</name>
    <dbReference type="NCBI Taxonomy" id="449393"/>
    <lineage>
        <taxon>unclassified sequences</taxon>
        <taxon>metagenomes</taxon>
        <taxon>ecological metagenomes</taxon>
    </lineage>
</organism>
<dbReference type="EMBL" id="CAFBMO010000023">
    <property type="protein sequence ID" value="CAB4905732.1"/>
    <property type="molecule type" value="Genomic_DNA"/>
</dbReference>
<keyword evidence="1" id="KW-1133">Transmembrane helix</keyword>
<feature type="transmembrane region" description="Helical" evidence="1">
    <location>
        <begin position="53"/>
        <end position="70"/>
    </location>
</feature>
<gene>
    <name evidence="2" type="ORF">UFOPK1908_01004</name>
    <name evidence="3" type="ORF">UFOPK2282_00644</name>
    <name evidence="4" type="ORF">UFOPK3576_00746</name>
</gene>
<evidence type="ECO:0000313" key="2">
    <source>
        <dbReference type="EMBL" id="CAB4623488.1"/>
    </source>
</evidence>
<keyword evidence="1" id="KW-0472">Membrane</keyword>
<reference evidence="3" key="1">
    <citation type="submission" date="2020-05" db="EMBL/GenBank/DDBJ databases">
        <authorList>
            <person name="Chiriac C."/>
            <person name="Salcher M."/>
            <person name="Ghai R."/>
            <person name="Kavagutti S V."/>
        </authorList>
    </citation>
    <scope>NUCLEOTIDE SEQUENCE</scope>
</reference>